<evidence type="ECO:0000256" key="2">
    <source>
        <dbReference type="SAM" id="Phobius"/>
    </source>
</evidence>
<feature type="domain" description="EamA" evidence="3">
    <location>
        <begin position="154"/>
        <end position="296"/>
    </location>
</feature>
<dbReference type="RefSeq" id="WP_124970554.1">
    <property type="nucleotide sequence ID" value="NZ_RQVS01000004.1"/>
</dbReference>
<organism evidence="4 5">
    <name type="scientific">Gulosibacter macacae</name>
    <dbReference type="NCBI Taxonomy" id="2488791"/>
    <lineage>
        <taxon>Bacteria</taxon>
        <taxon>Bacillati</taxon>
        <taxon>Actinomycetota</taxon>
        <taxon>Actinomycetes</taxon>
        <taxon>Micrococcales</taxon>
        <taxon>Microbacteriaceae</taxon>
        <taxon>Gulosibacter</taxon>
    </lineage>
</organism>
<dbReference type="PANTHER" id="PTHR22911">
    <property type="entry name" value="ACYL-MALONYL CONDENSING ENZYME-RELATED"/>
    <property type="match status" value="1"/>
</dbReference>
<feature type="transmembrane region" description="Helical" evidence="2">
    <location>
        <begin position="225"/>
        <end position="247"/>
    </location>
</feature>
<feature type="transmembrane region" description="Helical" evidence="2">
    <location>
        <begin position="184"/>
        <end position="205"/>
    </location>
</feature>
<protein>
    <submittedName>
        <fullName evidence="4">EamA/RhaT family transporter</fullName>
    </submittedName>
</protein>
<keyword evidence="2" id="KW-1133">Transmembrane helix</keyword>
<evidence type="ECO:0000256" key="1">
    <source>
        <dbReference type="ARBA" id="ARBA00007362"/>
    </source>
</evidence>
<dbReference type="OrthoDB" id="154915at2"/>
<feature type="transmembrane region" description="Helical" evidence="2">
    <location>
        <begin position="154"/>
        <end position="172"/>
    </location>
</feature>
<feature type="transmembrane region" description="Helical" evidence="2">
    <location>
        <begin position="38"/>
        <end position="58"/>
    </location>
</feature>
<dbReference type="InterPro" id="IPR000620">
    <property type="entry name" value="EamA_dom"/>
</dbReference>
<dbReference type="Pfam" id="PF00892">
    <property type="entry name" value="EamA"/>
    <property type="match status" value="2"/>
</dbReference>
<feature type="transmembrane region" description="Helical" evidence="2">
    <location>
        <begin position="124"/>
        <end position="142"/>
    </location>
</feature>
<comment type="caution">
    <text evidence="4">The sequence shown here is derived from an EMBL/GenBank/DDBJ whole genome shotgun (WGS) entry which is preliminary data.</text>
</comment>
<gene>
    <name evidence="4" type="ORF">EG850_04430</name>
</gene>
<feature type="transmembrane region" description="Helical" evidence="2">
    <location>
        <begin position="94"/>
        <end position="117"/>
    </location>
</feature>
<proteinExistence type="inferred from homology"/>
<evidence type="ECO:0000313" key="5">
    <source>
        <dbReference type="Proteomes" id="UP000274391"/>
    </source>
</evidence>
<dbReference type="EMBL" id="RQVS01000004">
    <property type="protein sequence ID" value="RRJ87553.1"/>
    <property type="molecule type" value="Genomic_DNA"/>
</dbReference>
<evidence type="ECO:0000313" key="4">
    <source>
        <dbReference type="EMBL" id="RRJ87553.1"/>
    </source>
</evidence>
<feature type="domain" description="EamA" evidence="3">
    <location>
        <begin position="7"/>
        <end position="141"/>
    </location>
</feature>
<dbReference type="GO" id="GO:0016020">
    <property type="term" value="C:membrane"/>
    <property type="evidence" value="ECO:0007669"/>
    <property type="project" value="InterPro"/>
</dbReference>
<sequence length="363" mass="37972">MTRNRNTGMIVAILTAIAFAGSGPFVKPLLLDGWTSGAAVIVRMIGAALVIMPIALWHTRHDMSVWMRRWKWLLGYGVIAVAATQYFYYSAIGLMPVSIALLIQYLAPVLLLLAAWVRTKHRPAAMSLGGAALSIIGLVLALDLGSATGALHPLGILFAALAAVSVCGYYLLSAGIPDDLPPTALIGGGLVIGALTLLPLGLIGIVPLEANWGMVELFGTQVPWWVTMAIVVLVGTVAGYLGGVFAAKVLGSRLASFLGLLEVLATMAVSAILLSEIPSWMQGIGAALVISGVVFVRLAPDTVTVEAPLGPVTAPITLPVDLEAVRAAREEFGEDLFTSSISVVRDADDYTGPIAIVGRDGER</sequence>
<dbReference type="SUPFAM" id="SSF103481">
    <property type="entry name" value="Multidrug resistance efflux transporter EmrE"/>
    <property type="match status" value="2"/>
</dbReference>
<feature type="transmembrane region" description="Helical" evidence="2">
    <location>
        <begin position="70"/>
        <end position="88"/>
    </location>
</feature>
<feature type="transmembrane region" description="Helical" evidence="2">
    <location>
        <begin position="7"/>
        <end position="26"/>
    </location>
</feature>
<name>A0A3P3W3Z9_9MICO</name>
<keyword evidence="2" id="KW-0812">Transmembrane</keyword>
<dbReference type="Proteomes" id="UP000274391">
    <property type="component" value="Unassembled WGS sequence"/>
</dbReference>
<dbReference type="InterPro" id="IPR037185">
    <property type="entry name" value="EmrE-like"/>
</dbReference>
<feature type="transmembrane region" description="Helical" evidence="2">
    <location>
        <begin position="280"/>
        <end position="299"/>
    </location>
</feature>
<keyword evidence="2" id="KW-0472">Membrane</keyword>
<dbReference type="AlphaFoldDB" id="A0A3P3W3Z9"/>
<keyword evidence="5" id="KW-1185">Reference proteome</keyword>
<comment type="similarity">
    <text evidence="1">Belongs to the EamA transporter family.</text>
</comment>
<accession>A0A3P3W3Z9</accession>
<reference evidence="4 5" key="1">
    <citation type="submission" date="2018-11" db="EMBL/GenBank/DDBJ databases">
        <title>YIM 102482-1 draft genome.</title>
        <authorList>
            <person name="Li G."/>
            <person name="Jiang Y."/>
        </authorList>
    </citation>
    <scope>NUCLEOTIDE SEQUENCE [LARGE SCALE GENOMIC DNA]</scope>
    <source>
        <strain evidence="4 5">YIM 102482-1</strain>
    </source>
</reference>
<feature type="transmembrane region" description="Helical" evidence="2">
    <location>
        <begin position="254"/>
        <end position="274"/>
    </location>
</feature>
<evidence type="ECO:0000259" key="3">
    <source>
        <dbReference type="Pfam" id="PF00892"/>
    </source>
</evidence>
<dbReference type="PANTHER" id="PTHR22911:SF79">
    <property type="entry name" value="MOBA-LIKE NTP TRANSFERASE DOMAIN-CONTAINING PROTEIN"/>
    <property type="match status" value="1"/>
</dbReference>